<dbReference type="Gene3D" id="3.40.50.300">
    <property type="entry name" value="P-loop containing nucleotide triphosphate hydrolases"/>
    <property type="match status" value="1"/>
</dbReference>
<keyword evidence="4" id="KW-0067">ATP-binding</keyword>
<dbReference type="InterPro" id="IPR003593">
    <property type="entry name" value="AAA+_ATPase"/>
</dbReference>
<dbReference type="PROSITE" id="PS50893">
    <property type="entry name" value="ABC_TRANSPORTER_2"/>
    <property type="match status" value="1"/>
</dbReference>
<keyword evidence="1" id="KW-0813">Transport</keyword>
<dbReference type="GO" id="GO:0015408">
    <property type="term" value="F:ABC-type ferric iron transporter activity"/>
    <property type="evidence" value="ECO:0007669"/>
    <property type="project" value="InterPro"/>
</dbReference>
<keyword evidence="3" id="KW-0547">Nucleotide-binding</keyword>
<dbReference type="RefSeq" id="WP_048732904.1">
    <property type="nucleotide sequence ID" value="NZ_CP012033.1"/>
</dbReference>
<dbReference type="SUPFAM" id="SSF52540">
    <property type="entry name" value="P-loop containing nucleoside triphosphate hydrolases"/>
    <property type="match status" value="1"/>
</dbReference>
<dbReference type="PROSITE" id="PS00211">
    <property type="entry name" value="ABC_TRANSPORTER_1"/>
    <property type="match status" value="1"/>
</dbReference>
<dbReference type="InterPro" id="IPR015853">
    <property type="entry name" value="ABC_transpr_FbpC"/>
</dbReference>
<dbReference type="SMART" id="SM00382">
    <property type="entry name" value="AAA"/>
    <property type="match status" value="1"/>
</dbReference>
<reference evidence="8 9" key="1">
    <citation type="submission" date="2015-07" db="EMBL/GenBank/DDBJ databases">
        <title>Lactobacillus korensis/26-25/ whole genome sequencing.</title>
        <authorList>
            <person name="Kim M.K."/>
            <person name="Im W.-T."/>
            <person name="Srinivasan S."/>
            <person name="Lee J.-J."/>
        </authorList>
    </citation>
    <scope>NUCLEOTIDE SEQUENCE [LARGE SCALE GENOMIC DNA]</scope>
    <source>
        <strain evidence="8 9">26-25</strain>
    </source>
</reference>
<dbReference type="FunFam" id="3.40.50.300:FF:000042">
    <property type="entry name" value="Maltose/maltodextrin ABC transporter, ATP-binding protein"/>
    <property type="match status" value="1"/>
</dbReference>
<sequence length="350" mass="38084">MRATLRDVTLSYDQSTTVLKNFTCTIPSGELVALLGPSGSGKSTILNLLAGLLTPSAGQILFDQTDVTRQDSRHRNIGMVFQDYALYPHLTVHDNIAFPLKMAHVKRAARQQRIAELANLVQLSDQLAKFPRELSGGQQQRVALARALAKHPQLLLLDEPLSSLDTTLREELLTVIHDVQRATGVTTLFVTHNQEDALQIADHIMLLANGRLQQVGTGHDLYVHPQNLTVARFIGRPQLNLWPVATLPARLRASLPANALAQAATLGIRSEAIRLADTPAAAHFTATVTQQRQLGRDTLTHLRTTTDLVSTAISPTNQAALPLSIDLHGCQLFSAIGDCLWTWGGGGRTP</sequence>
<dbReference type="InterPro" id="IPR027417">
    <property type="entry name" value="P-loop_NTPase"/>
</dbReference>
<evidence type="ECO:0000256" key="4">
    <source>
        <dbReference type="ARBA" id="ARBA00022840"/>
    </source>
</evidence>
<proteinExistence type="predicted"/>
<gene>
    <name evidence="8" type="ORF">ABN16_03270</name>
</gene>
<keyword evidence="6" id="KW-0472">Membrane</keyword>
<evidence type="ECO:0000256" key="3">
    <source>
        <dbReference type="ARBA" id="ARBA00022741"/>
    </source>
</evidence>
<dbReference type="Gene3D" id="2.40.50.140">
    <property type="entry name" value="Nucleic acid-binding proteins"/>
    <property type="match status" value="1"/>
</dbReference>
<dbReference type="Pfam" id="PF00005">
    <property type="entry name" value="ABC_tran"/>
    <property type="match status" value="1"/>
</dbReference>
<accession>A0AAC8UTM2</accession>
<dbReference type="Proteomes" id="UP000036000">
    <property type="component" value="Chromosome"/>
</dbReference>
<organism evidence="8 9">
    <name type="scientific">Levilactobacillus koreensis</name>
    <dbReference type="NCBI Taxonomy" id="637971"/>
    <lineage>
        <taxon>Bacteria</taxon>
        <taxon>Bacillati</taxon>
        <taxon>Bacillota</taxon>
        <taxon>Bacilli</taxon>
        <taxon>Lactobacillales</taxon>
        <taxon>Lactobacillaceae</taxon>
        <taxon>Levilactobacillus</taxon>
    </lineage>
</organism>
<dbReference type="PANTHER" id="PTHR43875:SF1">
    <property type="entry name" value="OSMOPROTECTIVE COMPOUNDS UPTAKE ATP-BINDING PROTEIN GGTA"/>
    <property type="match status" value="1"/>
</dbReference>
<dbReference type="InterPro" id="IPR008995">
    <property type="entry name" value="Mo/tungstate-bd_C_term_dom"/>
</dbReference>
<dbReference type="GO" id="GO:0016887">
    <property type="term" value="F:ATP hydrolysis activity"/>
    <property type="evidence" value="ECO:0007669"/>
    <property type="project" value="InterPro"/>
</dbReference>
<dbReference type="InterPro" id="IPR012340">
    <property type="entry name" value="NA-bd_OB-fold"/>
</dbReference>
<dbReference type="InterPro" id="IPR003439">
    <property type="entry name" value="ABC_transporter-like_ATP-bd"/>
</dbReference>
<dbReference type="Gene3D" id="2.40.50.100">
    <property type="match status" value="1"/>
</dbReference>
<evidence type="ECO:0000313" key="9">
    <source>
        <dbReference type="Proteomes" id="UP000036000"/>
    </source>
</evidence>
<dbReference type="GO" id="GO:0005524">
    <property type="term" value="F:ATP binding"/>
    <property type="evidence" value="ECO:0007669"/>
    <property type="project" value="UniProtKB-KW"/>
</dbReference>
<dbReference type="KEGG" id="lko:ABN16_03270"/>
<keyword evidence="2" id="KW-1003">Cell membrane</keyword>
<dbReference type="PANTHER" id="PTHR43875">
    <property type="entry name" value="MALTODEXTRIN IMPORT ATP-BINDING PROTEIN MSMX"/>
    <property type="match status" value="1"/>
</dbReference>
<dbReference type="InterPro" id="IPR047641">
    <property type="entry name" value="ABC_transpr_MalK/UgpC-like"/>
</dbReference>
<dbReference type="AlphaFoldDB" id="A0AAC8UTM2"/>
<evidence type="ECO:0000313" key="8">
    <source>
        <dbReference type="EMBL" id="AKP64115.1"/>
    </source>
</evidence>
<evidence type="ECO:0000256" key="6">
    <source>
        <dbReference type="ARBA" id="ARBA00023136"/>
    </source>
</evidence>
<name>A0AAC8UTM2_9LACO</name>
<protein>
    <recommendedName>
        <fullName evidence="7">ABC transporter domain-containing protein</fullName>
    </recommendedName>
</protein>
<evidence type="ECO:0000256" key="5">
    <source>
        <dbReference type="ARBA" id="ARBA00022967"/>
    </source>
</evidence>
<dbReference type="InterPro" id="IPR017871">
    <property type="entry name" value="ABC_transporter-like_CS"/>
</dbReference>
<evidence type="ECO:0000259" key="7">
    <source>
        <dbReference type="PROSITE" id="PS50893"/>
    </source>
</evidence>
<feature type="domain" description="ABC transporter" evidence="7">
    <location>
        <begin position="3"/>
        <end position="234"/>
    </location>
</feature>
<evidence type="ECO:0000256" key="1">
    <source>
        <dbReference type="ARBA" id="ARBA00022448"/>
    </source>
</evidence>
<dbReference type="CDD" id="cd03259">
    <property type="entry name" value="ABC_Carb_Solutes_like"/>
    <property type="match status" value="1"/>
</dbReference>
<keyword evidence="5" id="KW-1278">Translocase</keyword>
<evidence type="ECO:0000256" key="2">
    <source>
        <dbReference type="ARBA" id="ARBA00022475"/>
    </source>
</evidence>
<dbReference type="Pfam" id="PF08402">
    <property type="entry name" value="TOBE_2"/>
    <property type="match status" value="1"/>
</dbReference>
<dbReference type="SUPFAM" id="SSF50331">
    <property type="entry name" value="MOP-like"/>
    <property type="match status" value="1"/>
</dbReference>
<dbReference type="EMBL" id="CP012033">
    <property type="protein sequence ID" value="AKP64115.1"/>
    <property type="molecule type" value="Genomic_DNA"/>
</dbReference>
<keyword evidence="9" id="KW-1185">Reference proteome</keyword>
<dbReference type="GO" id="GO:0055052">
    <property type="term" value="C:ATP-binding cassette (ABC) transporter complex, substrate-binding subunit-containing"/>
    <property type="evidence" value="ECO:0007669"/>
    <property type="project" value="TreeGrafter"/>
</dbReference>
<dbReference type="InterPro" id="IPR013611">
    <property type="entry name" value="Transp-assoc_OB_typ2"/>
</dbReference>